<accession>Q6ETA3</accession>
<dbReference type="AlphaFoldDB" id="Q6ETA3"/>
<reference evidence="3" key="1">
    <citation type="submission" date="2001-08" db="EMBL/GenBank/DDBJ databases">
        <title>Oryza sativa nipponbare(GA3) genomic DNA, chromosome 2, BAC clone:OJ1705_E12.</title>
        <authorList>
            <person name="Sasaki T."/>
            <person name="Matsumoto T."/>
            <person name="Yamamoto K."/>
        </authorList>
    </citation>
    <scope>NUCLEOTIDE SEQUENCE</scope>
</reference>
<keyword evidence="2" id="KW-0732">Signal</keyword>
<proteinExistence type="predicted"/>
<feature type="compositionally biased region" description="Basic and acidic residues" evidence="1">
    <location>
        <begin position="67"/>
        <end position="78"/>
    </location>
</feature>
<sequence>MWVPHVRRPHHQSSPSLLFLSPHLALHRFLLFLTLLSGGAGCEVGGRRTSTSAAARRGRRGGRRRRASEVEDGDHGGEVSDLTASCKHGSGPVEFRGCQRWARRVCSGRASAVVGGRWVAELEEGEGAAATASSPAAVSPGARCPLPPRSRRRVVGCRMSSPDS</sequence>
<evidence type="ECO:0000313" key="3">
    <source>
        <dbReference type="EMBL" id="BAD27697.1"/>
    </source>
</evidence>
<evidence type="ECO:0000313" key="4">
    <source>
        <dbReference type="EMBL" id="BAD28117.1"/>
    </source>
</evidence>
<evidence type="ECO:0000313" key="5">
    <source>
        <dbReference type="Proteomes" id="UP000000763"/>
    </source>
</evidence>
<reference evidence="4" key="2">
    <citation type="submission" date="2002-03" db="EMBL/GenBank/DDBJ databases">
        <title>Oryza sativa nipponbare(GA3) genomic DNA, chromosome 2, BAC clone:OJ1711_D06.</title>
        <authorList>
            <person name="Sasaki T."/>
            <person name="Matsumoto T."/>
            <person name="Yamamoto K."/>
        </authorList>
    </citation>
    <scope>NUCLEOTIDE SEQUENCE</scope>
</reference>
<reference evidence="5" key="4">
    <citation type="journal article" date="2008" name="Nucleic Acids Res.">
        <title>The rice annotation project database (RAP-DB): 2008 update.</title>
        <authorList>
            <consortium name="The rice annotation project (RAP)"/>
        </authorList>
    </citation>
    <scope>GENOME REANNOTATION</scope>
    <source>
        <strain evidence="5">cv. Nipponbare</strain>
    </source>
</reference>
<feature type="signal peptide" evidence="2">
    <location>
        <begin position="1"/>
        <end position="41"/>
    </location>
</feature>
<dbReference type="Proteomes" id="UP000000763">
    <property type="component" value="Chromosome 2"/>
</dbReference>
<dbReference type="EMBL" id="AP004070">
    <property type="protein sequence ID" value="BAD27697.1"/>
    <property type="molecule type" value="Genomic_DNA"/>
</dbReference>
<feature type="region of interest" description="Disordered" evidence="1">
    <location>
        <begin position="125"/>
        <end position="164"/>
    </location>
</feature>
<feature type="compositionally biased region" description="Basic residues" evidence="1">
    <location>
        <begin position="56"/>
        <end position="66"/>
    </location>
</feature>
<feature type="compositionally biased region" description="Low complexity" evidence="1">
    <location>
        <begin position="127"/>
        <end position="142"/>
    </location>
</feature>
<organism evidence="4 5">
    <name type="scientific">Oryza sativa subsp. japonica</name>
    <name type="common">Rice</name>
    <dbReference type="NCBI Taxonomy" id="39947"/>
    <lineage>
        <taxon>Eukaryota</taxon>
        <taxon>Viridiplantae</taxon>
        <taxon>Streptophyta</taxon>
        <taxon>Embryophyta</taxon>
        <taxon>Tracheophyta</taxon>
        <taxon>Spermatophyta</taxon>
        <taxon>Magnoliopsida</taxon>
        <taxon>Liliopsida</taxon>
        <taxon>Poales</taxon>
        <taxon>Poaceae</taxon>
        <taxon>BOP clade</taxon>
        <taxon>Oryzoideae</taxon>
        <taxon>Oryzeae</taxon>
        <taxon>Oryzinae</taxon>
        <taxon>Oryza</taxon>
        <taxon>Oryza sativa</taxon>
    </lineage>
</organism>
<evidence type="ECO:0000256" key="1">
    <source>
        <dbReference type="SAM" id="MobiDB-lite"/>
    </source>
</evidence>
<dbReference type="EMBL" id="AP004857">
    <property type="protein sequence ID" value="BAD28117.1"/>
    <property type="molecule type" value="Genomic_DNA"/>
</dbReference>
<feature type="region of interest" description="Disordered" evidence="1">
    <location>
        <begin position="44"/>
        <end position="83"/>
    </location>
</feature>
<evidence type="ECO:0000256" key="2">
    <source>
        <dbReference type="SAM" id="SignalP"/>
    </source>
</evidence>
<gene>
    <name evidence="3" type="ORF">OJ1705_E12.4</name>
    <name evidence="4" type="ORF">OJ1711_D06.18</name>
</gene>
<feature type="chain" id="PRO_5010141854" evidence="2">
    <location>
        <begin position="42"/>
        <end position="164"/>
    </location>
</feature>
<protein>
    <submittedName>
        <fullName evidence="4">Uncharacterized protein</fullName>
    </submittedName>
</protein>
<reference evidence="5" key="3">
    <citation type="journal article" date="2005" name="Nature">
        <title>The map-based sequence of the rice genome.</title>
        <authorList>
            <consortium name="International rice genome sequencing project (IRGSP)"/>
            <person name="Matsumoto T."/>
            <person name="Wu J."/>
            <person name="Kanamori H."/>
            <person name="Katayose Y."/>
            <person name="Fujisawa M."/>
            <person name="Namiki N."/>
            <person name="Mizuno H."/>
            <person name="Yamamoto K."/>
            <person name="Antonio B.A."/>
            <person name="Baba T."/>
            <person name="Sakata K."/>
            <person name="Nagamura Y."/>
            <person name="Aoki H."/>
            <person name="Arikawa K."/>
            <person name="Arita K."/>
            <person name="Bito T."/>
            <person name="Chiden Y."/>
            <person name="Fujitsuka N."/>
            <person name="Fukunaka R."/>
            <person name="Hamada M."/>
            <person name="Harada C."/>
            <person name="Hayashi A."/>
            <person name="Hijishita S."/>
            <person name="Honda M."/>
            <person name="Hosokawa S."/>
            <person name="Ichikawa Y."/>
            <person name="Idonuma A."/>
            <person name="Iijima M."/>
            <person name="Ikeda M."/>
            <person name="Ikeno M."/>
            <person name="Ito K."/>
            <person name="Ito S."/>
            <person name="Ito T."/>
            <person name="Ito Y."/>
            <person name="Ito Y."/>
            <person name="Iwabuchi A."/>
            <person name="Kamiya K."/>
            <person name="Karasawa W."/>
            <person name="Kurita K."/>
            <person name="Katagiri S."/>
            <person name="Kikuta A."/>
            <person name="Kobayashi H."/>
            <person name="Kobayashi N."/>
            <person name="Machita K."/>
            <person name="Maehara T."/>
            <person name="Masukawa M."/>
            <person name="Mizubayashi T."/>
            <person name="Mukai Y."/>
            <person name="Nagasaki H."/>
            <person name="Nagata Y."/>
            <person name="Naito S."/>
            <person name="Nakashima M."/>
            <person name="Nakama Y."/>
            <person name="Nakamichi Y."/>
            <person name="Nakamura M."/>
            <person name="Meguro A."/>
            <person name="Negishi M."/>
            <person name="Ohta I."/>
            <person name="Ohta T."/>
            <person name="Okamoto M."/>
            <person name="Ono N."/>
            <person name="Saji S."/>
            <person name="Sakaguchi M."/>
            <person name="Sakai K."/>
            <person name="Shibata M."/>
            <person name="Shimokawa T."/>
            <person name="Song J."/>
            <person name="Takazaki Y."/>
            <person name="Terasawa K."/>
            <person name="Tsugane M."/>
            <person name="Tsuji K."/>
            <person name="Ueda S."/>
            <person name="Waki K."/>
            <person name="Yamagata H."/>
            <person name="Yamamoto M."/>
            <person name="Yamamoto S."/>
            <person name="Yamane H."/>
            <person name="Yoshiki S."/>
            <person name="Yoshihara R."/>
            <person name="Yukawa K."/>
            <person name="Zhong H."/>
            <person name="Yano M."/>
            <person name="Yuan Q."/>
            <person name="Ouyang S."/>
            <person name="Liu J."/>
            <person name="Jones K.M."/>
            <person name="Gansberger K."/>
            <person name="Moffat K."/>
            <person name="Hill J."/>
            <person name="Bera J."/>
            <person name="Fadrosh D."/>
            <person name="Jin S."/>
            <person name="Johri S."/>
            <person name="Kim M."/>
            <person name="Overton L."/>
            <person name="Reardon M."/>
            <person name="Tsitrin T."/>
            <person name="Vuong H."/>
            <person name="Weaver B."/>
            <person name="Ciecko A."/>
            <person name="Tallon L."/>
            <person name="Jackson J."/>
            <person name="Pai G."/>
            <person name="Aken S.V."/>
            <person name="Utterback T."/>
            <person name="Reidmuller S."/>
            <person name="Feldblyum T."/>
            <person name="Hsiao J."/>
            <person name="Zismann V."/>
            <person name="Iobst S."/>
            <person name="de Vazeille A.R."/>
            <person name="Buell C.R."/>
            <person name="Ying K."/>
            <person name="Li Y."/>
            <person name="Lu T."/>
            <person name="Huang Y."/>
            <person name="Zhao Q."/>
            <person name="Feng Q."/>
            <person name="Zhang L."/>
            <person name="Zhu J."/>
            <person name="Weng Q."/>
            <person name="Mu J."/>
            <person name="Lu Y."/>
            <person name="Fan D."/>
            <person name="Liu Y."/>
            <person name="Guan J."/>
            <person name="Zhang Y."/>
            <person name="Yu S."/>
            <person name="Liu X."/>
            <person name="Zhang Y."/>
            <person name="Hong G."/>
            <person name="Han B."/>
            <person name="Choisne N."/>
            <person name="Demange N."/>
            <person name="Orjeda G."/>
            <person name="Samain S."/>
            <person name="Cattolico L."/>
            <person name="Pelletier E."/>
            <person name="Couloux A."/>
            <person name="Segurens B."/>
            <person name="Wincker P."/>
            <person name="D'Hont A."/>
            <person name="Scarpelli C."/>
            <person name="Weissenbach J."/>
            <person name="Salanoubat M."/>
            <person name="Quetier F."/>
            <person name="Yu Y."/>
            <person name="Kim H.R."/>
            <person name="Rambo T."/>
            <person name="Currie J."/>
            <person name="Collura K."/>
            <person name="Luo M."/>
            <person name="Yang T."/>
            <person name="Ammiraju J.S.S."/>
            <person name="Engler F."/>
            <person name="Soderlund C."/>
            <person name="Wing R.A."/>
            <person name="Palmer L.E."/>
            <person name="de la Bastide M."/>
            <person name="Spiegel L."/>
            <person name="Nascimento L."/>
            <person name="Zutavern T."/>
            <person name="O'Shaughnessy A."/>
            <person name="Dike S."/>
            <person name="Dedhia N."/>
            <person name="Preston R."/>
            <person name="Balija V."/>
            <person name="McCombie W.R."/>
            <person name="Chow T."/>
            <person name="Chen H."/>
            <person name="Chung M."/>
            <person name="Chen C."/>
            <person name="Shaw J."/>
            <person name="Wu H."/>
            <person name="Hsiao K."/>
            <person name="Chao Y."/>
            <person name="Chu M."/>
            <person name="Cheng C."/>
            <person name="Hour A."/>
            <person name="Lee P."/>
            <person name="Lin S."/>
            <person name="Lin Y."/>
            <person name="Liou J."/>
            <person name="Liu S."/>
            <person name="Hsing Y."/>
            <person name="Raghuvanshi S."/>
            <person name="Mohanty A."/>
            <person name="Bharti A.K."/>
            <person name="Gaur A."/>
            <person name="Gupta V."/>
            <person name="Kumar D."/>
            <person name="Ravi V."/>
            <person name="Vij S."/>
            <person name="Kapur A."/>
            <person name="Khurana P."/>
            <person name="Khurana P."/>
            <person name="Khurana J.P."/>
            <person name="Tyagi A.K."/>
            <person name="Gaikwad K."/>
            <person name="Singh A."/>
            <person name="Dalal V."/>
            <person name="Srivastava S."/>
            <person name="Dixit A."/>
            <person name="Pal A.K."/>
            <person name="Ghazi I.A."/>
            <person name="Yadav M."/>
            <person name="Pandit A."/>
            <person name="Bhargava A."/>
            <person name="Sureshbabu K."/>
            <person name="Batra K."/>
            <person name="Sharma T.R."/>
            <person name="Mohapatra T."/>
            <person name="Singh N.K."/>
            <person name="Messing J."/>
            <person name="Nelson A.B."/>
            <person name="Fuks G."/>
            <person name="Kavchok S."/>
            <person name="Keizer G."/>
            <person name="Linton E."/>
            <person name="Llaca V."/>
            <person name="Song R."/>
            <person name="Tanyolac B."/>
            <person name="Young S."/>
            <person name="Ho-Il K."/>
            <person name="Hahn J.H."/>
            <person name="Sangsakoo G."/>
            <person name="Vanavichit A."/>
            <person name="de Mattos Luiz.A.T."/>
            <person name="Zimmer P.D."/>
            <person name="Malone G."/>
            <person name="Dellagostin O."/>
            <person name="de Oliveira A.C."/>
            <person name="Bevan M."/>
            <person name="Bancroft I."/>
            <person name="Minx P."/>
            <person name="Cordum H."/>
            <person name="Wilson R."/>
            <person name="Cheng Z."/>
            <person name="Jin W."/>
            <person name="Jiang J."/>
            <person name="Leong S.A."/>
            <person name="Iwama H."/>
            <person name="Gojobori T."/>
            <person name="Itoh T."/>
            <person name="Niimura Y."/>
            <person name="Fujii Y."/>
            <person name="Habara T."/>
            <person name="Sakai H."/>
            <person name="Sato Y."/>
            <person name="Wilson G."/>
            <person name="Kumar K."/>
            <person name="McCouch S."/>
            <person name="Juretic N."/>
            <person name="Hoen D."/>
            <person name="Wright S."/>
            <person name="Bruskiewich R."/>
            <person name="Bureau T."/>
            <person name="Miyao A."/>
            <person name="Hirochika H."/>
            <person name="Nishikawa T."/>
            <person name="Kadowaki K."/>
            <person name="Sugiura M."/>
            <person name="Burr B."/>
            <person name="Sasaki T."/>
        </authorList>
    </citation>
    <scope>NUCLEOTIDE SEQUENCE [LARGE SCALE GENOMIC DNA]</scope>
    <source>
        <strain evidence="5">cv. Nipponbare</strain>
    </source>
</reference>
<name>Q6ETA3_ORYSJ</name>